<dbReference type="Proteomes" id="UP000217895">
    <property type="component" value="Chromosome"/>
</dbReference>
<dbReference type="PIRSF" id="PIRSF014979">
    <property type="entry name" value="UCP014979"/>
    <property type="match status" value="1"/>
</dbReference>
<dbReference type="AlphaFoldDB" id="A0A1Z4JHX6"/>
<dbReference type="EMBL" id="AP018203">
    <property type="protein sequence ID" value="BAY56331.1"/>
    <property type="molecule type" value="Genomic_DNA"/>
</dbReference>
<gene>
    <name evidence="1" type="ORF">NIES2135_31620</name>
</gene>
<evidence type="ECO:0000313" key="1">
    <source>
        <dbReference type="EMBL" id="BAY56331.1"/>
    </source>
</evidence>
<organism evidence="1 2">
    <name type="scientific">Leptolyngbya boryana NIES-2135</name>
    <dbReference type="NCBI Taxonomy" id="1973484"/>
    <lineage>
        <taxon>Bacteria</taxon>
        <taxon>Bacillati</taxon>
        <taxon>Cyanobacteriota</taxon>
        <taxon>Cyanophyceae</taxon>
        <taxon>Leptolyngbyales</taxon>
        <taxon>Leptolyngbyaceae</taxon>
        <taxon>Leptolyngbya group</taxon>
        <taxon>Leptolyngbya</taxon>
    </lineage>
</organism>
<protein>
    <recommendedName>
        <fullName evidence="3">DUF11 domain-containing protein</fullName>
    </recommendedName>
</protein>
<dbReference type="InterPro" id="IPR014468">
    <property type="entry name" value="UCP014979"/>
</dbReference>
<accession>A0A1Z4JHX6</accession>
<sequence length="186" mass="20522">MTRRYVVFGLGIAAAIAMIPVDGTPAAARFFEQGRSVAQSIHQTEVELKLIAKQKQVQKDARGKEQVIWNELKQDTMVKKGTVLRFQVIGKNTSDRPAEKLVVTQPIPKGTIYSLNSAVKGDAELTYSIDGGKTFSENPMILITLPDGRTGMQPAPADTYSHLRWVFDRAIAPKSAVEMSYEVSVR</sequence>
<evidence type="ECO:0008006" key="3">
    <source>
        <dbReference type="Google" id="ProtNLM"/>
    </source>
</evidence>
<keyword evidence="2" id="KW-1185">Reference proteome</keyword>
<evidence type="ECO:0000313" key="2">
    <source>
        <dbReference type="Proteomes" id="UP000217895"/>
    </source>
</evidence>
<proteinExistence type="predicted"/>
<reference evidence="1 2" key="1">
    <citation type="submission" date="2017-06" db="EMBL/GenBank/DDBJ databases">
        <title>Genome sequencing of cyanobaciteial culture collection at National Institute for Environmental Studies (NIES).</title>
        <authorList>
            <person name="Hirose Y."/>
            <person name="Shimura Y."/>
            <person name="Fujisawa T."/>
            <person name="Nakamura Y."/>
            <person name="Kawachi M."/>
        </authorList>
    </citation>
    <scope>NUCLEOTIDE SEQUENCE [LARGE SCALE GENOMIC DNA]</scope>
    <source>
        <strain evidence="1 2">NIES-2135</strain>
    </source>
</reference>
<name>A0A1Z4JHX6_LEPBY</name>